<evidence type="ECO:0000313" key="2">
    <source>
        <dbReference type="Proteomes" id="UP000031366"/>
    </source>
</evidence>
<dbReference type="Proteomes" id="UP000031366">
    <property type="component" value="Unassembled WGS sequence"/>
</dbReference>
<name>A0A0C1UDL4_9CLOT</name>
<dbReference type="AlphaFoldDB" id="A0A0C1UDL4"/>
<comment type="caution">
    <text evidence="1">The sequence shown here is derived from an EMBL/GenBank/DDBJ whole genome shotgun (WGS) entry which is preliminary data.</text>
</comment>
<keyword evidence="2" id="KW-1185">Reference proteome</keyword>
<proteinExistence type="predicted"/>
<dbReference type="EMBL" id="AYSO01000019">
    <property type="protein sequence ID" value="KIE45505.1"/>
    <property type="molecule type" value="Genomic_DNA"/>
</dbReference>
<reference evidence="1 2" key="1">
    <citation type="journal article" date="2015" name="Infect. Genet. Evol.">
        <title>Genomic sequences of six botulinum neurotoxin-producing strains representing three clostridial species illustrate the mobility and diversity of botulinum neurotoxin genes.</title>
        <authorList>
            <person name="Smith T.J."/>
            <person name="Hill K.K."/>
            <person name="Xie G."/>
            <person name="Foley B.T."/>
            <person name="Williamson C.H."/>
            <person name="Foster J.T."/>
            <person name="Johnson S.L."/>
            <person name="Chertkov O."/>
            <person name="Teshima H."/>
            <person name="Gibbons H.S."/>
            <person name="Johnsky L.A."/>
            <person name="Karavis M.A."/>
            <person name="Smith L.A."/>
        </authorList>
    </citation>
    <scope>NUCLEOTIDE SEQUENCE [LARGE SCALE GENOMIC DNA]</scope>
    <source>
        <strain evidence="1 2">CDC 2741</strain>
    </source>
</reference>
<organism evidence="1 2">
    <name type="scientific">Clostridium argentinense CDC 2741</name>
    <dbReference type="NCBI Taxonomy" id="1418104"/>
    <lineage>
        <taxon>Bacteria</taxon>
        <taxon>Bacillati</taxon>
        <taxon>Bacillota</taxon>
        <taxon>Clostridia</taxon>
        <taxon>Eubacteriales</taxon>
        <taxon>Clostridiaceae</taxon>
        <taxon>Clostridium</taxon>
    </lineage>
</organism>
<sequence length="56" mass="6867">MMKNNIIYVNFQTKTRYKLKPKITLSLVIFHLKNIFRTKNKEIPPKIQIYNFRNLL</sequence>
<protein>
    <submittedName>
        <fullName evidence="1">Uncharacterized protein</fullName>
    </submittedName>
</protein>
<accession>A0A0C1UDL4</accession>
<evidence type="ECO:0000313" key="1">
    <source>
        <dbReference type="EMBL" id="KIE45505.1"/>
    </source>
</evidence>
<gene>
    <name evidence="1" type="ORF">U732_2515</name>
</gene>